<feature type="domain" description="Reverse transcriptase" evidence="1">
    <location>
        <begin position="2"/>
        <end position="110"/>
    </location>
</feature>
<proteinExistence type="predicted"/>
<evidence type="ECO:0000259" key="1">
    <source>
        <dbReference type="Pfam" id="PF00078"/>
    </source>
</evidence>
<organism evidence="2 3">
    <name type="scientific">Acer saccharum</name>
    <name type="common">Sugar maple</name>
    <dbReference type="NCBI Taxonomy" id="4024"/>
    <lineage>
        <taxon>Eukaryota</taxon>
        <taxon>Viridiplantae</taxon>
        <taxon>Streptophyta</taxon>
        <taxon>Embryophyta</taxon>
        <taxon>Tracheophyta</taxon>
        <taxon>Spermatophyta</taxon>
        <taxon>Magnoliopsida</taxon>
        <taxon>eudicotyledons</taxon>
        <taxon>Gunneridae</taxon>
        <taxon>Pentapetalae</taxon>
        <taxon>rosids</taxon>
        <taxon>malvids</taxon>
        <taxon>Sapindales</taxon>
        <taxon>Sapindaceae</taxon>
        <taxon>Hippocastanoideae</taxon>
        <taxon>Acereae</taxon>
        <taxon>Acer</taxon>
    </lineage>
</organism>
<dbReference type="InterPro" id="IPR000477">
    <property type="entry name" value="RT_dom"/>
</dbReference>
<dbReference type="EMBL" id="JAUESC010000002">
    <property type="protein sequence ID" value="KAK0603121.1"/>
    <property type="molecule type" value="Genomic_DNA"/>
</dbReference>
<dbReference type="AlphaFoldDB" id="A0AA39SQK6"/>
<accession>A0AA39SQK6</accession>
<evidence type="ECO:0000313" key="2">
    <source>
        <dbReference type="EMBL" id="KAK0603121.1"/>
    </source>
</evidence>
<dbReference type="Proteomes" id="UP001168877">
    <property type="component" value="Unassembled WGS sequence"/>
</dbReference>
<dbReference type="Pfam" id="PF00078">
    <property type="entry name" value="RVT_1"/>
    <property type="match status" value="1"/>
</dbReference>
<sequence length="116" mass="12719">MNFPPSWVELVLDCVSTSQLSFSLKGKVAGSITPSRGLRQGCPFSPYLFILCAEAFSSMIRHFEKDGRILGVRCCRGSPLVSHLFFADDCILFSKASTESGKCIREILNMYGKASG</sequence>
<reference evidence="2" key="2">
    <citation type="submission" date="2023-06" db="EMBL/GenBank/DDBJ databases">
        <authorList>
            <person name="Swenson N.G."/>
            <person name="Wegrzyn J.L."/>
            <person name="Mcevoy S.L."/>
        </authorList>
    </citation>
    <scope>NUCLEOTIDE SEQUENCE</scope>
    <source>
        <strain evidence="2">NS2018</strain>
        <tissue evidence="2">Leaf</tissue>
    </source>
</reference>
<evidence type="ECO:0000313" key="3">
    <source>
        <dbReference type="Proteomes" id="UP001168877"/>
    </source>
</evidence>
<name>A0AA39SQK6_ACESA</name>
<comment type="caution">
    <text evidence="2">The sequence shown here is derived from an EMBL/GenBank/DDBJ whole genome shotgun (WGS) entry which is preliminary data.</text>
</comment>
<protein>
    <recommendedName>
        <fullName evidence="1">Reverse transcriptase domain-containing protein</fullName>
    </recommendedName>
</protein>
<dbReference type="SUPFAM" id="SSF56672">
    <property type="entry name" value="DNA/RNA polymerases"/>
    <property type="match status" value="1"/>
</dbReference>
<gene>
    <name evidence="2" type="ORF">LWI29_001602</name>
</gene>
<dbReference type="InterPro" id="IPR043502">
    <property type="entry name" value="DNA/RNA_pol_sf"/>
</dbReference>
<keyword evidence="3" id="KW-1185">Reference proteome</keyword>
<reference evidence="2" key="1">
    <citation type="journal article" date="2022" name="Plant J.">
        <title>Strategies of tolerance reflected in two North American maple genomes.</title>
        <authorList>
            <person name="McEvoy S.L."/>
            <person name="Sezen U.U."/>
            <person name="Trouern-Trend A."/>
            <person name="McMahon S.M."/>
            <person name="Schaberg P.G."/>
            <person name="Yang J."/>
            <person name="Wegrzyn J.L."/>
            <person name="Swenson N.G."/>
        </authorList>
    </citation>
    <scope>NUCLEOTIDE SEQUENCE</scope>
    <source>
        <strain evidence="2">NS2018</strain>
    </source>
</reference>